<gene>
    <name evidence="3" type="ORF">Poly51_34740</name>
</gene>
<keyword evidence="4" id="KW-1185">Reference proteome</keyword>
<name>A0A5C6F137_9BACT</name>
<evidence type="ECO:0000256" key="1">
    <source>
        <dbReference type="SAM" id="SignalP"/>
    </source>
</evidence>
<comment type="caution">
    <text evidence="3">The sequence shown here is derived from an EMBL/GenBank/DDBJ whole genome shotgun (WGS) entry which is preliminary data.</text>
</comment>
<organism evidence="3 4">
    <name type="scientific">Rubripirellula tenax</name>
    <dbReference type="NCBI Taxonomy" id="2528015"/>
    <lineage>
        <taxon>Bacteria</taxon>
        <taxon>Pseudomonadati</taxon>
        <taxon>Planctomycetota</taxon>
        <taxon>Planctomycetia</taxon>
        <taxon>Pirellulales</taxon>
        <taxon>Pirellulaceae</taxon>
        <taxon>Rubripirellula</taxon>
    </lineage>
</organism>
<accession>A0A5C6F137</accession>
<dbReference type="EMBL" id="SJPW01000004">
    <property type="protein sequence ID" value="TWU54755.1"/>
    <property type="molecule type" value="Genomic_DNA"/>
</dbReference>
<evidence type="ECO:0000259" key="2">
    <source>
        <dbReference type="Pfam" id="PF07589"/>
    </source>
</evidence>
<dbReference type="Proteomes" id="UP000318288">
    <property type="component" value="Unassembled WGS sequence"/>
</dbReference>
<evidence type="ECO:0000313" key="4">
    <source>
        <dbReference type="Proteomes" id="UP000318288"/>
    </source>
</evidence>
<keyword evidence="1" id="KW-0732">Signal</keyword>
<feature type="chain" id="PRO_5022872381" description="Ice-binding protein C-terminal domain-containing protein" evidence="1">
    <location>
        <begin position="25"/>
        <end position="249"/>
    </location>
</feature>
<dbReference type="RefSeq" id="WP_146458914.1">
    <property type="nucleotide sequence ID" value="NZ_SJPW01000004.1"/>
</dbReference>
<dbReference type="NCBIfam" id="TIGR02595">
    <property type="entry name" value="PEP_CTERM"/>
    <property type="match status" value="1"/>
</dbReference>
<feature type="signal peptide" evidence="1">
    <location>
        <begin position="1"/>
        <end position="24"/>
    </location>
</feature>
<feature type="domain" description="Ice-binding protein C-terminal" evidence="2">
    <location>
        <begin position="218"/>
        <end position="242"/>
    </location>
</feature>
<reference evidence="3 4" key="1">
    <citation type="submission" date="2019-02" db="EMBL/GenBank/DDBJ databases">
        <title>Deep-cultivation of Planctomycetes and their phenomic and genomic characterization uncovers novel biology.</title>
        <authorList>
            <person name="Wiegand S."/>
            <person name="Jogler M."/>
            <person name="Boedeker C."/>
            <person name="Pinto D."/>
            <person name="Vollmers J."/>
            <person name="Rivas-Marin E."/>
            <person name="Kohn T."/>
            <person name="Peeters S.H."/>
            <person name="Heuer A."/>
            <person name="Rast P."/>
            <person name="Oberbeckmann S."/>
            <person name="Bunk B."/>
            <person name="Jeske O."/>
            <person name="Meyerdierks A."/>
            <person name="Storesund J.E."/>
            <person name="Kallscheuer N."/>
            <person name="Luecker S."/>
            <person name="Lage O.M."/>
            <person name="Pohl T."/>
            <person name="Merkel B.J."/>
            <person name="Hornburger P."/>
            <person name="Mueller R.-W."/>
            <person name="Bruemmer F."/>
            <person name="Labrenz M."/>
            <person name="Spormann A.M."/>
            <person name="Op Den Camp H."/>
            <person name="Overmann J."/>
            <person name="Amann R."/>
            <person name="Jetten M.S.M."/>
            <person name="Mascher T."/>
            <person name="Medema M.H."/>
            <person name="Devos D.P."/>
            <person name="Kaster A.-K."/>
            <person name="Ovreas L."/>
            <person name="Rohde M."/>
            <person name="Galperin M.Y."/>
            <person name="Jogler C."/>
        </authorList>
    </citation>
    <scope>NUCLEOTIDE SEQUENCE [LARGE SCALE GENOMIC DNA]</scope>
    <source>
        <strain evidence="3 4">Poly51</strain>
    </source>
</reference>
<evidence type="ECO:0000313" key="3">
    <source>
        <dbReference type="EMBL" id="TWU54755.1"/>
    </source>
</evidence>
<protein>
    <recommendedName>
        <fullName evidence="2">Ice-binding protein C-terminal domain-containing protein</fullName>
    </recommendedName>
</protein>
<sequence precursor="true">MFQKPLLSLSAILAGLVAFSPANVLGDLVLVFEGNHNGTVAQITNGGTGFETITLDFSTGANTPNGSYGYTISGIDAAADGTANDSLTFSFGVAAAGGNGDVAFQDDGNFGVTGNGAGNLNAADETLTFSLLSQSLTLGDPGTGSVTGGGFNRIAFSQLNSADETAVLSGGTSADGVITGATTFSPISTFTIGHTGDTSNFRVGPARYRFSITAEATAVPEPSSLALMAVASLGGWMHWRRKQRSLAKS</sequence>
<proteinExistence type="predicted"/>
<dbReference type="AlphaFoldDB" id="A0A5C6F137"/>
<dbReference type="Pfam" id="PF07589">
    <property type="entry name" value="PEP-CTERM"/>
    <property type="match status" value="1"/>
</dbReference>
<dbReference type="InterPro" id="IPR013424">
    <property type="entry name" value="Ice-binding_C"/>
</dbReference>